<dbReference type="EMBL" id="ML179793">
    <property type="protein sequence ID" value="THU81617.1"/>
    <property type="molecule type" value="Genomic_DNA"/>
</dbReference>
<keyword evidence="1" id="KW-0812">Transmembrane</keyword>
<accession>A0A4S8KZU8</accession>
<gene>
    <name evidence="2" type="ORF">K435DRAFT_784941</name>
</gene>
<organism evidence="2 3">
    <name type="scientific">Dendrothele bispora (strain CBS 962.96)</name>
    <dbReference type="NCBI Taxonomy" id="1314807"/>
    <lineage>
        <taxon>Eukaryota</taxon>
        <taxon>Fungi</taxon>
        <taxon>Dikarya</taxon>
        <taxon>Basidiomycota</taxon>
        <taxon>Agaricomycotina</taxon>
        <taxon>Agaricomycetes</taxon>
        <taxon>Agaricomycetidae</taxon>
        <taxon>Agaricales</taxon>
        <taxon>Agaricales incertae sedis</taxon>
        <taxon>Dendrothele</taxon>
    </lineage>
</organism>
<evidence type="ECO:0000256" key="1">
    <source>
        <dbReference type="SAM" id="Phobius"/>
    </source>
</evidence>
<keyword evidence="1" id="KW-1133">Transmembrane helix</keyword>
<keyword evidence="1" id="KW-0472">Membrane</keyword>
<keyword evidence="3" id="KW-1185">Reference proteome</keyword>
<evidence type="ECO:0000313" key="2">
    <source>
        <dbReference type="EMBL" id="THU81617.1"/>
    </source>
</evidence>
<reference evidence="2 3" key="1">
    <citation type="journal article" date="2019" name="Nat. Ecol. Evol.">
        <title>Megaphylogeny resolves global patterns of mushroom evolution.</title>
        <authorList>
            <person name="Varga T."/>
            <person name="Krizsan K."/>
            <person name="Foldi C."/>
            <person name="Dima B."/>
            <person name="Sanchez-Garcia M."/>
            <person name="Sanchez-Ramirez S."/>
            <person name="Szollosi G.J."/>
            <person name="Szarkandi J.G."/>
            <person name="Papp V."/>
            <person name="Albert L."/>
            <person name="Andreopoulos W."/>
            <person name="Angelini C."/>
            <person name="Antonin V."/>
            <person name="Barry K.W."/>
            <person name="Bougher N.L."/>
            <person name="Buchanan P."/>
            <person name="Buyck B."/>
            <person name="Bense V."/>
            <person name="Catcheside P."/>
            <person name="Chovatia M."/>
            <person name="Cooper J."/>
            <person name="Damon W."/>
            <person name="Desjardin D."/>
            <person name="Finy P."/>
            <person name="Geml J."/>
            <person name="Haridas S."/>
            <person name="Hughes K."/>
            <person name="Justo A."/>
            <person name="Karasinski D."/>
            <person name="Kautmanova I."/>
            <person name="Kiss B."/>
            <person name="Kocsube S."/>
            <person name="Kotiranta H."/>
            <person name="LaButti K.M."/>
            <person name="Lechner B.E."/>
            <person name="Liimatainen K."/>
            <person name="Lipzen A."/>
            <person name="Lukacs Z."/>
            <person name="Mihaltcheva S."/>
            <person name="Morgado L.N."/>
            <person name="Niskanen T."/>
            <person name="Noordeloos M.E."/>
            <person name="Ohm R.A."/>
            <person name="Ortiz-Santana B."/>
            <person name="Ovrebo C."/>
            <person name="Racz N."/>
            <person name="Riley R."/>
            <person name="Savchenko A."/>
            <person name="Shiryaev A."/>
            <person name="Soop K."/>
            <person name="Spirin V."/>
            <person name="Szebenyi C."/>
            <person name="Tomsovsky M."/>
            <person name="Tulloss R.E."/>
            <person name="Uehling J."/>
            <person name="Grigoriev I.V."/>
            <person name="Vagvolgyi C."/>
            <person name="Papp T."/>
            <person name="Martin F.M."/>
            <person name="Miettinen O."/>
            <person name="Hibbett D.S."/>
            <person name="Nagy L.G."/>
        </authorList>
    </citation>
    <scope>NUCLEOTIDE SEQUENCE [LARGE SCALE GENOMIC DNA]</scope>
    <source>
        <strain evidence="2 3">CBS 962.96</strain>
    </source>
</reference>
<dbReference type="AlphaFoldDB" id="A0A4S8KZU8"/>
<feature type="transmembrane region" description="Helical" evidence="1">
    <location>
        <begin position="42"/>
        <end position="64"/>
    </location>
</feature>
<sequence length="83" mass="9235">MPGFLTRYAIVLYFTIIPLFSLGERIVRWSIVRHSLLGEESFLCNILGLMLAFARVLVSGIMSISPISPIPPSADSYLLVSYT</sequence>
<evidence type="ECO:0000313" key="3">
    <source>
        <dbReference type="Proteomes" id="UP000297245"/>
    </source>
</evidence>
<name>A0A4S8KZU8_DENBC</name>
<proteinExistence type="predicted"/>
<dbReference type="Proteomes" id="UP000297245">
    <property type="component" value="Unassembled WGS sequence"/>
</dbReference>
<feature type="transmembrane region" description="Helical" evidence="1">
    <location>
        <begin position="6"/>
        <end position="22"/>
    </location>
</feature>
<protein>
    <submittedName>
        <fullName evidence="2">Uncharacterized protein</fullName>
    </submittedName>
</protein>